<sequence length="166" mass="18772">LLPLLFQKKISSLAPLLLDEKCLGGFEKRSGLSSLTPRQLSTLEVTDDDFNGIDGVVDTWDGFDKNDDDFSNLLSSIRFGKSKKHGKPILIYSVDMMAILRKKFLMQRGSALPHLTEELEDACPPKAYGFPFVRILYATLEFAHLETTDGKFSKEPLLHNFHLYSF</sequence>
<organism evidence="1 2">
    <name type="scientific">Pristionchus mayeri</name>
    <dbReference type="NCBI Taxonomy" id="1317129"/>
    <lineage>
        <taxon>Eukaryota</taxon>
        <taxon>Metazoa</taxon>
        <taxon>Ecdysozoa</taxon>
        <taxon>Nematoda</taxon>
        <taxon>Chromadorea</taxon>
        <taxon>Rhabditida</taxon>
        <taxon>Rhabditina</taxon>
        <taxon>Diplogasteromorpha</taxon>
        <taxon>Diplogasteroidea</taxon>
        <taxon>Neodiplogasteridae</taxon>
        <taxon>Pristionchus</taxon>
    </lineage>
</organism>
<feature type="non-terminal residue" evidence="1">
    <location>
        <position position="1"/>
    </location>
</feature>
<dbReference type="AlphaFoldDB" id="A0AAN4ZI59"/>
<evidence type="ECO:0000313" key="2">
    <source>
        <dbReference type="Proteomes" id="UP001328107"/>
    </source>
</evidence>
<dbReference type="Proteomes" id="UP001328107">
    <property type="component" value="Unassembled WGS sequence"/>
</dbReference>
<comment type="caution">
    <text evidence="1">The sequence shown here is derived from an EMBL/GenBank/DDBJ whole genome shotgun (WGS) entry which is preliminary data.</text>
</comment>
<reference evidence="2" key="1">
    <citation type="submission" date="2022-10" db="EMBL/GenBank/DDBJ databases">
        <title>Genome assembly of Pristionchus species.</title>
        <authorList>
            <person name="Yoshida K."/>
            <person name="Sommer R.J."/>
        </authorList>
    </citation>
    <scope>NUCLEOTIDE SEQUENCE [LARGE SCALE GENOMIC DNA]</scope>
    <source>
        <strain evidence="2">RS5460</strain>
    </source>
</reference>
<keyword evidence="2" id="KW-1185">Reference proteome</keyword>
<proteinExistence type="predicted"/>
<protein>
    <submittedName>
        <fullName evidence="1">Uncharacterized protein</fullName>
    </submittedName>
</protein>
<evidence type="ECO:0000313" key="1">
    <source>
        <dbReference type="EMBL" id="GMR39839.1"/>
    </source>
</evidence>
<name>A0AAN4ZI59_9BILA</name>
<dbReference type="EMBL" id="BTRK01000003">
    <property type="protein sequence ID" value="GMR39839.1"/>
    <property type="molecule type" value="Genomic_DNA"/>
</dbReference>
<gene>
    <name evidence="1" type="ORF">PMAYCL1PPCAC_10034</name>
</gene>
<accession>A0AAN4ZI59</accession>